<name>A0AAV3AQW1_PYXAD</name>
<dbReference type="AlphaFoldDB" id="A0AAV3AQW1"/>
<comment type="caution">
    <text evidence="1">The sequence shown here is derived from an EMBL/GenBank/DDBJ whole genome shotgun (WGS) entry which is preliminary data.</text>
</comment>
<protein>
    <recommendedName>
        <fullName evidence="3">Ribosomal protein S11</fullName>
    </recommendedName>
</protein>
<evidence type="ECO:0000313" key="2">
    <source>
        <dbReference type="Proteomes" id="UP001181693"/>
    </source>
</evidence>
<gene>
    <name evidence="1" type="ORF">GDO54_012645</name>
</gene>
<accession>A0AAV3AQW1</accession>
<evidence type="ECO:0000313" key="1">
    <source>
        <dbReference type="EMBL" id="DBA25072.1"/>
    </source>
</evidence>
<evidence type="ECO:0008006" key="3">
    <source>
        <dbReference type="Google" id="ProtNLM"/>
    </source>
</evidence>
<organism evidence="1 2">
    <name type="scientific">Pyxicephalus adspersus</name>
    <name type="common">African bullfrog</name>
    <dbReference type="NCBI Taxonomy" id="30357"/>
    <lineage>
        <taxon>Eukaryota</taxon>
        <taxon>Metazoa</taxon>
        <taxon>Chordata</taxon>
        <taxon>Craniata</taxon>
        <taxon>Vertebrata</taxon>
        <taxon>Euteleostomi</taxon>
        <taxon>Amphibia</taxon>
        <taxon>Batrachia</taxon>
        <taxon>Anura</taxon>
        <taxon>Neobatrachia</taxon>
        <taxon>Ranoidea</taxon>
        <taxon>Pyxicephalidae</taxon>
        <taxon>Pyxicephalinae</taxon>
        <taxon>Pyxicephalus</taxon>
    </lineage>
</organism>
<keyword evidence="2" id="KW-1185">Reference proteome</keyword>
<sequence>MDFRHRIQVEKPLISDNGHVKGPKTALNKQFSLVIQNRFNIFCHIVGRGLREAKVYAKYNKFCKFPPYIHILSVPTRNLLSS</sequence>
<proteinExistence type="predicted"/>
<dbReference type="EMBL" id="DYDO01000005">
    <property type="protein sequence ID" value="DBA25072.1"/>
    <property type="molecule type" value="Genomic_DNA"/>
</dbReference>
<reference evidence="1" key="1">
    <citation type="thesis" date="2020" institute="ProQuest LLC" country="789 East Eisenhower Parkway, Ann Arbor, MI, USA">
        <title>Comparative Genomics and Chromosome Evolution.</title>
        <authorList>
            <person name="Mudd A.B."/>
        </authorList>
    </citation>
    <scope>NUCLEOTIDE SEQUENCE</scope>
    <source>
        <strain evidence="1">1538</strain>
        <tissue evidence="1">Blood</tissue>
    </source>
</reference>
<dbReference type="Proteomes" id="UP001181693">
    <property type="component" value="Unassembled WGS sequence"/>
</dbReference>